<gene>
    <name evidence="2" type="ORF">E1269_18000</name>
</gene>
<evidence type="ECO:0000313" key="3">
    <source>
        <dbReference type="Proteomes" id="UP000294739"/>
    </source>
</evidence>
<accession>A0A4R5DD62</accession>
<comment type="caution">
    <text evidence="2">The sequence shown here is derived from an EMBL/GenBank/DDBJ whole genome shotgun (WGS) entry which is preliminary data.</text>
</comment>
<evidence type="ECO:0008006" key="4">
    <source>
        <dbReference type="Google" id="ProtNLM"/>
    </source>
</evidence>
<protein>
    <recommendedName>
        <fullName evidence="4">Polymer-forming cytoskeletal protein</fullName>
    </recommendedName>
</protein>
<dbReference type="OrthoDB" id="9948572at2"/>
<proteinExistence type="predicted"/>
<keyword evidence="3" id="KW-1185">Reference proteome</keyword>
<dbReference type="InParanoid" id="A0A4R5DD62"/>
<sequence length="153" mass="16219">MPSYEYRDGQLVEVPDLIVRTSGDLHEEVHRTLVIASGVELAVHGVISGTVNVQSGAVLDARNDVYGTVNVEPDAQMRVHKHANDTLNVQRGGTITILPSAVALGTIHVEGTLINEGTRGTQVHGAGAIEDREGSSVRPPDETRGDGAVVYYG</sequence>
<name>A0A4R5DD62_9ACTN</name>
<dbReference type="EMBL" id="SMKZ01000026">
    <property type="protein sequence ID" value="TDE08203.1"/>
    <property type="molecule type" value="Genomic_DNA"/>
</dbReference>
<organism evidence="2 3">
    <name type="scientific">Jiangella asiatica</name>
    <dbReference type="NCBI Taxonomy" id="2530372"/>
    <lineage>
        <taxon>Bacteria</taxon>
        <taxon>Bacillati</taxon>
        <taxon>Actinomycetota</taxon>
        <taxon>Actinomycetes</taxon>
        <taxon>Jiangellales</taxon>
        <taxon>Jiangellaceae</taxon>
        <taxon>Jiangella</taxon>
    </lineage>
</organism>
<dbReference type="Proteomes" id="UP000294739">
    <property type="component" value="Unassembled WGS sequence"/>
</dbReference>
<dbReference type="RefSeq" id="WP_131897019.1">
    <property type="nucleotide sequence ID" value="NZ_SMKZ01000026.1"/>
</dbReference>
<evidence type="ECO:0000256" key="1">
    <source>
        <dbReference type="SAM" id="MobiDB-lite"/>
    </source>
</evidence>
<reference evidence="2 3" key="1">
    <citation type="submission" date="2019-03" db="EMBL/GenBank/DDBJ databases">
        <title>Draft genome sequences of novel Actinobacteria.</title>
        <authorList>
            <person name="Sahin N."/>
            <person name="Ay H."/>
            <person name="Saygin H."/>
        </authorList>
    </citation>
    <scope>NUCLEOTIDE SEQUENCE [LARGE SCALE GENOMIC DNA]</scope>
    <source>
        <strain evidence="2 3">5K138</strain>
    </source>
</reference>
<feature type="compositionally biased region" description="Basic and acidic residues" evidence="1">
    <location>
        <begin position="129"/>
        <end position="145"/>
    </location>
</feature>
<evidence type="ECO:0000313" key="2">
    <source>
        <dbReference type="EMBL" id="TDE08203.1"/>
    </source>
</evidence>
<dbReference type="AlphaFoldDB" id="A0A4R5DD62"/>
<feature type="region of interest" description="Disordered" evidence="1">
    <location>
        <begin position="120"/>
        <end position="147"/>
    </location>
</feature>